<gene>
    <name evidence="3" type="ORF">MW290_24020</name>
</gene>
<dbReference type="CDD" id="cd00060">
    <property type="entry name" value="FHA"/>
    <property type="match status" value="1"/>
</dbReference>
<dbReference type="Gene3D" id="3.30.70.1230">
    <property type="entry name" value="Nucleotide cyclase"/>
    <property type="match status" value="1"/>
</dbReference>
<proteinExistence type="predicted"/>
<sequence>MTVIAERTVLFADLRGSTALYEQLGNAEASSVVTHTVTLLVRAVTDCGGQVVKTLGDGLMAVFDSSVDGVEAAARMHDALDQLLSRGRAHGASPGLRSLRIQVALARGEVVEMGGDCFGDAVNVAARLIDHAGDNETLITDAVLRGLPAQQQQQRFRSLDWMHLRGRADPVLVHLLGDSRADMDATTQFDPVSPLAEPDAIRLVWGDVERVYIADQTPVILGRSPQASFCVDDSRVSRSHARIQWHGGAIQLTDLSYNGTYVRFGDDTSILGLRRSSCTLYGRGGIGLGGSPLESTSPIVRFEVLRFGDTQAGGLDDPTPP</sequence>
<dbReference type="SUPFAM" id="SSF55073">
    <property type="entry name" value="Nucleotide cyclase"/>
    <property type="match status" value="1"/>
</dbReference>
<dbReference type="Pfam" id="PF00498">
    <property type="entry name" value="FHA"/>
    <property type="match status" value="1"/>
</dbReference>
<dbReference type="CDD" id="cd07302">
    <property type="entry name" value="CHD"/>
    <property type="match status" value="1"/>
</dbReference>
<dbReference type="InterPro" id="IPR000253">
    <property type="entry name" value="FHA_dom"/>
</dbReference>
<dbReference type="PROSITE" id="PS50006">
    <property type="entry name" value="FHA_DOMAIN"/>
    <property type="match status" value="1"/>
</dbReference>
<dbReference type="InterPro" id="IPR029787">
    <property type="entry name" value="Nucleotide_cyclase"/>
</dbReference>
<dbReference type="EMBL" id="CP097636">
    <property type="protein sequence ID" value="URI08650.1"/>
    <property type="molecule type" value="Genomic_DNA"/>
</dbReference>
<keyword evidence="4" id="KW-1185">Reference proteome</keyword>
<name>A0ABY4S7L0_AQUTE</name>
<protein>
    <submittedName>
        <fullName evidence="3">Adenylate/guanylate cyclase domain-containing protein</fullName>
    </submittedName>
</protein>
<dbReference type="PROSITE" id="PS50125">
    <property type="entry name" value="GUANYLATE_CYCLASE_2"/>
    <property type="match status" value="1"/>
</dbReference>
<dbReference type="SMART" id="SM00240">
    <property type="entry name" value="FHA"/>
    <property type="match status" value="1"/>
</dbReference>
<dbReference type="SUPFAM" id="SSF49879">
    <property type="entry name" value="SMAD/FHA domain"/>
    <property type="match status" value="1"/>
</dbReference>
<evidence type="ECO:0000259" key="1">
    <source>
        <dbReference type="PROSITE" id="PS50006"/>
    </source>
</evidence>
<evidence type="ECO:0000313" key="4">
    <source>
        <dbReference type="Proteomes" id="UP001056201"/>
    </source>
</evidence>
<feature type="domain" description="Guanylate cyclase" evidence="2">
    <location>
        <begin position="8"/>
        <end position="129"/>
    </location>
</feature>
<evidence type="ECO:0000259" key="2">
    <source>
        <dbReference type="PROSITE" id="PS50125"/>
    </source>
</evidence>
<dbReference type="InterPro" id="IPR008984">
    <property type="entry name" value="SMAD_FHA_dom_sf"/>
</dbReference>
<dbReference type="Gene3D" id="2.60.200.20">
    <property type="match status" value="1"/>
</dbReference>
<organism evidence="3 4">
    <name type="scientific">Aquincola tertiaricarbonis</name>
    <dbReference type="NCBI Taxonomy" id="391953"/>
    <lineage>
        <taxon>Bacteria</taxon>
        <taxon>Pseudomonadati</taxon>
        <taxon>Pseudomonadota</taxon>
        <taxon>Betaproteobacteria</taxon>
        <taxon>Burkholderiales</taxon>
        <taxon>Sphaerotilaceae</taxon>
        <taxon>Aquincola</taxon>
    </lineage>
</organism>
<reference evidence="3" key="1">
    <citation type="submission" date="2022-05" db="EMBL/GenBank/DDBJ databases">
        <title>An RpoN-dependent PEP-CTERM gene is involved in floc formation of an Aquincola tertiaricarbonis strain.</title>
        <authorList>
            <person name="Qiu D."/>
            <person name="Xia M."/>
        </authorList>
    </citation>
    <scope>NUCLEOTIDE SEQUENCE</scope>
    <source>
        <strain evidence="3">RN12</strain>
    </source>
</reference>
<dbReference type="InterPro" id="IPR050697">
    <property type="entry name" value="Adenylyl/Guanylyl_Cyclase_3/4"/>
</dbReference>
<dbReference type="PANTHER" id="PTHR43081">
    <property type="entry name" value="ADENYLATE CYCLASE, TERMINAL-DIFFERENTIATION SPECIFIC-RELATED"/>
    <property type="match status" value="1"/>
</dbReference>
<dbReference type="Proteomes" id="UP001056201">
    <property type="component" value="Chromosome 2"/>
</dbReference>
<dbReference type="Pfam" id="PF00211">
    <property type="entry name" value="Guanylate_cyc"/>
    <property type="match status" value="1"/>
</dbReference>
<dbReference type="InterPro" id="IPR001054">
    <property type="entry name" value="A/G_cyclase"/>
</dbReference>
<evidence type="ECO:0000313" key="3">
    <source>
        <dbReference type="EMBL" id="URI08650.1"/>
    </source>
</evidence>
<dbReference type="RefSeq" id="WP_250196871.1">
    <property type="nucleotide sequence ID" value="NZ_CP097636.1"/>
</dbReference>
<feature type="domain" description="FHA" evidence="1">
    <location>
        <begin position="219"/>
        <end position="262"/>
    </location>
</feature>
<dbReference type="PANTHER" id="PTHR43081:SF19">
    <property type="entry name" value="PH-SENSITIVE ADENYLATE CYCLASE RV1264"/>
    <property type="match status" value="1"/>
</dbReference>
<accession>A0ABY4S7L0</accession>